<dbReference type="Gene3D" id="2.10.109.10">
    <property type="entry name" value="Umud Fragment, subunit A"/>
    <property type="match status" value="1"/>
</dbReference>
<organism evidence="1 2">
    <name type="scientific">Billgrantia ethanolica</name>
    <dbReference type="NCBI Taxonomy" id="2733486"/>
    <lineage>
        <taxon>Bacteria</taxon>
        <taxon>Pseudomonadati</taxon>
        <taxon>Pseudomonadota</taxon>
        <taxon>Gammaproteobacteria</taxon>
        <taxon>Oceanospirillales</taxon>
        <taxon>Halomonadaceae</taxon>
        <taxon>Billgrantia</taxon>
    </lineage>
</organism>
<comment type="caution">
    <text evidence="1">The sequence shown here is derived from an EMBL/GenBank/DDBJ whole genome shotgun (WGS) entry which is preliminary data.</text>
</comment>
<evidence type="ECO:0000313" key="2">
    <source>
        <dbReference type="Proteomes" id="UP001320168"/>
    </source>
</evidence>
<keyword evidence="2" id="KW-1185">Reference proteome</keyword>
<sequence length="116" mass="12571">MKVNYLGPCQLAEHPAFDGLEPQRLPASCYLVEVSDEAGGDGGIIEGDVLVVDEARPVEHADLVVVEIESQFRLFRSHRIGGGHRLMPACGGRGHFAKAKDCRGVVIQHLRQQATA</sequence>
<evidence type="ECO:0000313" key="1">
    <source>
        <dbReference type="EMBL" id="MCE8002550.1"/>
    </source>
</evidence>
<dbReference type="SUPFAM" id="SSF51306">
    <property type="entry name" value="LexA/Signal peptidase"/>
    <property type="match status" value="1"/>
</dbReference>
<protein>
    <recommendedName>
        <fullName evidence="3">Peptidase S24/S26A/S26B/S26C domain-containing protein</fullName>
    </recommendedName>
</protein>
<dbReference type="RefSeq" id="WP_234269309.1">
    <property type="nucleotide sequence ID" value="NZ_JABFTX010000001.1"/>
</dbReference>
<accession>A0ABS9A3B6</accession>
<reference evidence="1 2" key="1">
    <citation type="journal article" date="2021" name="Front. Microbiol.">
        <title>Aerobic Denitrification and Heterotrophic Sulfur Oxidation in the Genus Halomonas Revealed by Six Novel Species Characterizations and Genome-Based Analysis.</title>
        <authorList>
            <person name="Wang L."/>
            <person name="Shao Z."/>
        </authorList>
    </citation>
    <scope>NUCLEOTIDE SEQUENCE [LARGE SCALE GENOMIC DNA]</scope>
    <source>
        <strain evidence="1 2">MCCC 1A11081</strain>
    </source>
</reference>
<dbReference type="EMBL" id="JABFTX010000001">
    <property type="protein sequence ID" value="MCE8002550.1"/>
    <property type="molecule type" value="Genomic_DNA"/>
</dbReference>
<evidence type="ECO:0008006" key="3">
    <source>
        <dbReference type="Google" id="ProtNLM"/>
    </source>
</evidence>
<proteinExistence type="predicted"/>
<gene>
    <name evidence="1" type="ORF">HOP53_06830</name>
</gene>
<dbReference type="InterPro" id="IPR036286">
    <property type="entry name" value="LexA/Signal_pep-like_sf"/>
</dbReference>
<dbReference type="Proteomes" id="UP001320168">
    <property type="component" value="Unassembled WGS sequence"/>
</dbReference>
<name>A0ABS9A3B6_9GAMM</name>